<keyword evidence="3" id="KW-1185">Reference proteome</keyword>
<gene>
    <name evidence="2" type="ORF">KOR42_35400</name>
</gene>
<reference evidence="2 3" key="1">
    <citation type="submission" date="2019-02" db="EMBL/GenBank/DDBJ databases">
        <title>Deep-cultivation of Planctomycetes and their phenomic and genomic characterization uncovers novel biology.</title>
        <authorList>
            <person name="Wiegand S."/>
            <person name="Jogler M."/>
            <person name="Boedeker C."/>
            <person name="Pinto D."/>
            <person name="Vollmers J."/>
            <person name="Rivas-Marin E."/>
            <person name="Kohn T."/>
            <person name="Peeters S.H."/>
            <person name="Heuer A."/>
            <person name="Rast P."/>
            <person name="Oberbeckmann S."/>
            <person name="Bunk B."/>
            <person name="Jeske O."/>
            <person name="Meyerdierks A."/>
            <person name="Storesund J.E."/>
            <person name="Kallscheuer N."/>
            <person name="Luecker S."/>
            <person name="Lage O.M."/>
            <person name="Pohl T."/>
            <person name="Merkel B.J."/>
            <person name="Hornburger P."/>
            <person name="Mueller R.-W."/>
            <person name="Bruemmer F."/>
            <person name="Labrenz M."/>
            <person name="Spormann A.M."/>
            <person name="Op Den Camp H."/>
            <person name="Overmann J."/>
            <person name="Amann R."/>
            <person name="Jetten M.S.M."/>
            <person name="Mascher T."/>
            <person name="Medema M.H."/>
            <person name="Devos D.P."/>
            <person name="Kaster A.-K."/>
            <person name="Ovreas L."/>
            <person name="Rohde M."/>
            <person name="Galperin M.Y."/>
            <person name="Jogler C."/>
        </authorList>
    </citation>
    <scope>NUCLEOTIDE SEQUENCE [LARGE SCALE GENOMIC DNA]</scope>
    <source>
        <strain evidence="2 3">KOR42</strain>
    </source>
</reference>
<protein>
    <submittedName>
        <fullName evidence="2">Uncharacterized protein</fullName>
    </submittedName>
</protein>
<keyword evidence="1" id="KW-0472">Membrane</keyword>
<keyword evidence="1" id="KW-0812">Transmembrane</keyword>
<dbReference type="AlphaFoldDB" id="A0A5C5WNU8"/>
<dbReference type="EMBL" id="SIHI01000013">
    <property type="protein sequence ID" value="TWT51492.1"/>
    <property type="molecule type" value="Genomic_DNA"/>
</dbReference>
<feature type="transmembrane region" description="Helical" evidence="1">
    <location>
        <begin position="48"/>
        <end position="67"/>
    </location>
</feature>
<proteinExistence type="predicted"/>
<feature type="transmembrane region" description="Helical" evidence="1">
    <location>
        <begin position="7"/>
        <end position="28"/>
    </location>
</feature>
<accession>A0A5C5WNU8</accession>
<keyword evidence="1" id="KW-1133">Transmembrane helix</keyword>
<evidence type="ECO:0000313" key="2">
    <source>
        <dbReference type="EMBL" id="TWT51492.1"/>
    </source>
</evidence>
<evidence type="ECO:0000313" key="3">
    <source>
        <dbReference type="Proteomes" id="UP000317243"/>
    </source>
</evidence>
<sequence length="84" mass="8955">MSLKTRVILTVILVIAVPALAFAGLYIMSEGNARTAEKFVQPLGSATAVVLSLLLAVIWIPFAFAAGKQTGKKVANRKKKSAKR</sequence>
<comment type="caution">
    <text evidence="2">The sequence shown here is derived from an EMBL/GenBank/DDBJ whole genome shotgun (WGS) entry which is preliminary data.</text>
</comment>
<organism evidence="2 3">
    <name type="scientific">Thalassoglobus neptunius</name>
    <dbReference type="NCBI Taxonomy" id="1938619"/>
    <lineage>
        <taxon>Bacteria</taxon>
        <taxon>Pseudomonadati</taxon>
        <taxon>Planctomycetota</taxon>
        <taxon>Planctomycetia</taxon>
        <taxon>Planctomycetales</taxon>
        <taxon>Planctomycetaceae</taxon>
        <taxon>Thalassoglobus</taxon>
    </lineage>
</organism>
<dbReference type="RefSeq" id="WP_146510986.1">
    <property type="nucleotide sequence ID" value="NZ_SIHI01000013.1"/>
</dbReference>
<name>A0A5C5WNU8_9PLAN</name>
<dbReference type="Proteomes" id="UP000317243">
    <property type="component" value="Unassembled WGS sequence"/>
</dbReference>
<evidence type="ECO:0000256" key="1">
    <source>
        <dbReference type="SAM" id="Phobius"/>
    </source>
</evidence>